<reference evidence="11" key="1">
    <citation type="journal article" date="2019" name="Toxins">
        <title>Detection of Abrin-Like and Prepropulchellin-Like Toxin Genes and Transcripts Using Whole Genome Sequencing and Full-Length Transcript Sequencing of Abrus precatorius.</title>
        <authorList>
            <person name="Hovde B.T."/>
            <person name="Daligault H.E."/>
            <person name="Hanschen E.R."/>
            <person name="Kunde Y.A."/>
            <person name="Johnson M.B."/>
            <person name="Starkenburg S.R."/>
            <person name="Johnson S.L."/>
        </authorList>
    </citation>
    <scope>NUCLEOTIDE SEQUENCE [LARGE SCALE GENOMIC DNA]</scope>
</reference>
<feature type="domain" description="Transcription factor CBF/NF-Y/archaeal histone" evidence="10">
    <location>
        <begin position="13"/>
        <end position="76"/>
    </location>
</feature>
<dbReference type="Pfam" id="PF00808">
    <property type="entry name" value="CBFD_NFYB_HMF"/>
    <property type="match status" value="1"/>
</dbReference>
<dbReference type="Gene3D" id="1.10.20.10">
    <property type="entry name" value="Histone, subunit A"/>
    <property type="match status" value="1"/>
</dbReference>
<dbReference type="PANTHER" id="PTHR10252:SF8">
    <property type="entry name" value="NUCLEAR TRANSCRIPTION FACTOR Y SUBUNIT GAMMA"/>
    <property type="match status" value="1"/>
</dbReference>
<dbReference type="GeneID" id="113852160"/>
<dbReference type="GO" id="GO:0000981">
    <property type="term" value="F:DNA-binding transcription factor activity, RNA polymerase II-specific"/>
    <property type="evidence" value="ECO:0007669"/>
    <property type="project" value="TreeGrafter"/>
</dbReference>
<dbReference type="RefSeq" id="XP_027338205.1">
    <property type="nucleotide sequence ID" value="XM_027482404.1"/>
</dbReference>
<name>A0A8B8K3A3_ABRPR</name>
<keyword evidence="5" id="KW-0539">Nucleus</keyword>
<evidence type="ECO:0000259" key="10">
    <source>
        <dbReference type="Pfam" id="PF00808"/>
    </source>
</evidence>
<dbReference type="PANTHER" id="PTHR10252">
    <property type="entry name" value="HISTONE-LIKE TRANSCRIPTION FACTOR CCAAT-RELATED"/>
    <property type="match status" value="1"/>
</dbReference>
<evidence type="ECO:0000256" key="4">
    <source>
        <dbReference type="ARBA" id="ARBA00023163"/>
    </source>
</evidence>
<comment type="subunit">
    <text evidence="6">Heterotrimeric transcription factor composed of three components, NF-YA, NF-YB and NF-YC. NF-YB and NF-YC must interact and dimerize for NF-YA association and DNA binding.</text>
</comment>
<evidence type="ECO:0000256" key="1">
    <source>
        <dbReference type="ARBA" id="ARBA00004123"/>
    </source>
</evidence>
<evidence type="ECO:0000256" key="6">
    <source>
        <dbReference type="ARBA" id="ARBA00025911"/>
    </source>
</evidence>
<evidence type="ECO:0000256" key="7">
    <source>
        <dbReference type="ARBA" id="ARBA00038129"/>
    </source>
</evidence>
<dbReference type="GO" id="GO:0000978">
    <property type="term" value="F:RNA polymerase II cis-regulatory region sequence-specific DNA binding"/>
    <property type="evidence" value="ECO:0007669"/>
    <property type="project" value="TreeGrafter"/>
</dbReference>
<reference evidence="12" key="2">
    <citation type="submission" date="2025-08" db="UniProtKB">
        <authorList>
            <consortium name="RefSeq"/>
        </authorList>
    </citation>
    <scope>IDENTIFICATION</scope>
    <source>
        <tissue evidence="12">Young leaves</tissue>
    </source>
</reference>
<dbReference type="OrthoDB" id="1430158at2759"/>
<gene>
    <name evidence="12" type="primary">LOC113852160</name>
</gene>
<dbReference type="KEGG" id="aprc:113852160"/>
<evidence type="ECO:0000256" key="3">
    <source>
        <dbReference type="ARBA" id="ARBA00023125"/>
    </source>
</evidence>
<dbReference type="InterPro" id="IPR003958">
    <property type="entry name" value="CBFA_NFYB_domain"/>
</dbReference>
<protein>
    <submittedName>
        <fullName evidence="12">Nuclear transcription factor Y subunit C-1-like</fullName>
    </submittedName>
</protein>
<dbReference type="AlphaFoldDB" id="A0A8B8K3A3"/>
<dbReference type="CDD" id="cd22908">
    <property type="entry name" value="HFD_NFYC-like"/>
    <property type="match status" value="1"/>
</dbReference>
<dbReference type="InterPro" id="IPR050568">
    <property type="entry name" value="Transcr_DNA_Rep_Reg"/>
</dbReference>
<dbReference type="FunFam" id="1.10.20.10:FF:000062">
    <property type="entry name" value="Nuclear transcription factor Y subunit C"/>
    <property type="match status" value="1"/>
</dbReference>
<keyword evidence="3" id="KW-0238">DNA-binding</keyword>
<keyword evidence="11" id="KW-1185">Reference proteome</keyword>
<evidence type="ECO:0000256" key="8">
    <source>
        <dbReference type="ARBA" id="ARBA00059992"/>
    </source>
</evidence>
<keyword evidence="4" id="KW-0804">Transcription</keyword>
<feature type="compositionally biased region" description="Basic and acidic residues" evidence="9">
    <location>
        <begin position="162"/>
        <end position="171"/>
    </location>
</feature>
<dbReference type="Proteomes" id="UP000694853">
    <property type="component" value="Unplaced"/>
</dbReference>
<comment type="function">
    <text evidence="8">Stimulates the transcription of various genes by recognizing and binding to a CCAAT motif in promoters.</text>
</comment>
<dbReference type="GO" id="GO:0046982">
    <property type="term" value="F:protein heterodimerization activity"/>
    <property type="evidence" value="ECO:0007669"/>
    <property type="project" value="InterPro"/>
</dbReference>
<feature type="region of interest" description="Disordered" evidence="9">
    <location>
        <begin position="135"/>
        <end position="171"/>
    </location>
</feature>
<dbReference type="InterPro" id="IPR009072">
    <property type="entry name" value="Histone-fold"/>
</dbReference>
<comment type="subcellular location">
    <subcellularLocation>
        <location evidence="1">Nucleus</location>
    </subcellularLocation>
</comment>
<evidence type="ECO:0000256" key="2">
    <source>
        <dbReference type="ARBA" id="ARBA00023015"/>
    </source>
</evidence>
<proteinExistence type="inferred from homology"/>
<comment type="similarity">
    <text evidence="7">Belongs to the NFYC/HAP5 subunit family.</text>
</comment>
<evidence type="ECO:0000313" key="12">
    <source>
        <dbReference type="RefSeq" id="XP_027338205.1"/>
    </source>
</evidence>
<dbReference type="GO" id="GO:0005634">
    <property type="term" value="C:nucleus"/>
    <property type="evidence" value="ECO:0007669"/>
    <property type="project" value="UniProtKB-SubCell"/>
</dbReference>
<sequence>MEKIEINDFRTRSLPLARIKKIMKADEDVDMISGEALVVVAKACEMFIMELTTRAWVKAEENRRLTLQKNDIRYAISRTDAFDFLVDIVPRDDTVEHEIVAGILRDTIPINNVLYPMPPRQHVAYAPHGPSRMAMGGPVLDQAHYGLDPHPSTTQMRPNPKQQDHSPNSDD</sequence>
<keyword evidence="2" id="KW-0805">Transcription regulation</keyword>
<evidence type="ECO:0000313" key="11">
    <source>
        <dbReference type="Proteomes" id="UP000694853"/>
    </source>
</evidence>
<dbReference type="SUPFAM" id="SSF47113">
    <property type="entry name" value="Histone-fold"/>
    <property type="match status" value="1"/>
</dbReference>
<organism evidence="11 12">
    <name type="scientific">Abrus precatorius</name>
    <name type="common">Indian licorice</name>
    <name type="synonym">Glycine abrus</name>
    <dbReference type="NCBI Taxonomy" id="3816"/>
    <lineage>
        <taxon>Eukaryota</taxon>
        <taxon>Viridiplantae</taxon>
        <taxon>Streptophyta</taxon>
        <taxon>Embryophyta</taxon>
        <taxon>Tracheophyta</taxon>
        <taxon>Spermatophyta</taxon>
        <taxon>Magnoliopsida</taxon>
        <taxon>eudicotyledons</taxon>
        <taxon>Gunneridae</taxon>
        <taxon>Pentapetalae</taxon>
        <taxon>rosids</taxon>
        <taxon>fabids</taxon>
        <taxon>Fabales</taxon>
        <taxon>Fabaceae</taxon>
        <taxon>Papilionoideae</taxon>
        <taxon>50 kb inversion clade</taxon>
        <taxon>NPAAA clade</taxon>
        <taxon>indigoferoid/millettioid clade</taxon>
        <taxon>Abreae</taxon>
        <taxon>Abrus</taxon>
    </lineage>
</organism>
<accession>A0A8B8K3A3</accession>
<evidence type="ECO:0000256" key="9">
    <source>
        <dbReference type="SAM" id="MobiDB-lite"/>
    </source>
</evidence>
<feature type="compositionally biased region" description="Polar residues" evidence="9">
    <location>
        <begin position="151"/>
        <end position="161"/>
    </location>
</feature>
<evidence type="ECO:0000256" key="5">
    <source>
        <dbReference type="ARBA" id="ARBA00023242"/>
    </source>
</evidence>